<dbReference type="PANTHER" id="PTHR11690">
    <property type="entry name" value="AMILORIDE-SENSITIVE SODIUM CHANNEL-RELATED"/>
    <property type="match status" value="1"/>
</dbReference>
<dbReference type="Gene3D" id="1.10.287.770">
    <property type="entry name" value="YojJ-like"/>
    <property type="match status" value="1"/>
</dbReference>
<comment type="caution">
    <text evidence="14">The sequence shown here is derived from an EMBL/GenBank/DDBJ whole genome shotgun (WGS) entry which is preliminary data.</text>
</comment>
<dbReference type="AlphaFoldDB" id="A0A553PLZ2"/>
<dbReference type="EMBL" id="VCGU01000003">
    <property type="protein sequence ID" value="TRY78699.1"/>
    <property type="molecule type" value="Genomic_DNA"/>
</dbReference>
<keyword evidence="15" id="KW-1185">Reference proteome</keyword>
<organism evidence="14 15">
    <name type="scientific">Tigriopus californicus</name>
    <name type="common">Marine copepod</name>
    <dbReference type="NCBI Taxonomy" id="6832"/>
    <lineage>
        <taxon>Eukaryota</taxon>
        <taxon>Metazoa</taxon>
        <taxon>Ecdysozoa</taxon>
        <taxon>Arthropoda</taxon>
        <taxon>Crustacea</taxon>
        <taxon>Multicrustacea</taxon>
        <taxon>Hexanauplia</taxon>
        <taxon>Copepoda</taxon>
        <taxon>Harpacticoida</taxon>
        <taxon>Harpacticidae</taxon>
        <taxon>Tigriopus</taxon>
    </lineage>
</organism>
<accession>A0A553PLZ2</accession>
<evidence type="ECO:0000256" key="10">
    <source>
        <dbReference type="ARBA" id="ARBA00023201"/>
    </source>
</evidence>
<dbReference type="InterPro" id="IPR001873">
    <property type="entry name" value="ENaC"/>
</dbReference>
<evidence type="ECO:0000256" key="13">
    <source>
        <dbReference type="SAM" id="Phobius"/>
    </source>
</evidence>
<feature type="non-terminal residue" evidence="14">
    <location>
        <position position="314"/>
    </location>
</feature>
<evidence type="ECO:0000256" key="12">
    <source>
        <dbReference type="RuleBase" id="RU000679"/>
    </source>
</evidence>
<sequence>MVRMSELGLNPKSWDIKDDEYTEWPITSLNQSNLWDLSMYSFKEVFKSAQIVYSNNKGGEFNFANLPWKETNTWYNGKCFTFFGDKMSSKLNSYVSITMNSVFAEGKGNFRVFINDVGMELSMVNQWWLTPNLMIFDIAQGSYADISIERYLKRKMPIYNGLNASCHKDWNSLDFYNCLDKRMAKAREPFHCRSPFDLALNQSALAKEKPVCTTLEDIKSIIHEQTKQFRDMNEGTKKCAENCDVVSYKPSISSSKIFGRNFTKLFIYYLTFHTVLEEEILAYSWMGTVSSLGGNLGLFLGFSFLGVGLTFIKK</sequence>
<comment type="subcellular location">
    <subcellularLocation>
        <location evidence="1">Membrane</location>
        <topology evidence="1">Multi-pass membrane protein</topology>
    </subcellularLocation>
</comment>
<evidence type="ECO:0000313" key="14">
    <source>
        <dbReference type="EMBL" id="TRY78699.1"/>
    </source>
</evidence>
<keyword evidence="8 12" id="KW-0406">Ion transport</keyword>
<evidence type="ECO:0000256" key="7">
    <source>
        <dbReference type="ARBA" id="ARBA00023053"/>
    </source>
</evidence>
<keyword evidence="9 13" id="KW-0472">Membrane</keyword>
<keyword evidence="6 13" id="KW-1133">Transmembrane helix</keyword>
<evidence type="ECO:0000256" key="8">
    <source>
        <dbReference type="ARBA" id="ARBA00023065"/>
    </source>
</evidence>
<feature type="transmembrane region" description="Helical" evidence="13">
    <location>
        <begin position="292"/>
        <end position="312"/>
    </location>
</feature>
<gene>
    <name evidence="14" type="ORF">TCAL_15283</name>
</gene>
<keyword evidence="3 12" id="KW-0813">Transport</keyword>
<evidence type="ECO:0000256" key="6">
    <source>
        <dbReference type="ARBA" id="ARBA00022989"/>
    </source>
</evidence>
<evidence type="ECO:0000256" key="9">
    <source>
        <dbReference type="ARBA" id="ARBA00023136"/>
    </source>
</evidence>
<reference evidence="14 15" key="1">
    <citation type="journal article" date="2018" name="Nat. Ecol. Evol.">
        <title>Genomic signatures of mitonuclear coevolution across populations of Tigriopus californicus.</title>
        <authorList>
            <person name="Barreto F.S."/>
            <person name="Watson E.T."/>
            <person name="Lima T.G."/>
            <person name="Willett C.S."/>
            <person name="Edmands S."/>
            <person name="Li W."/>
            <person name="Burton R.S."/>
        </authorList>
    </citation>
    <scope>NUCLEOTIDE SEQUENCE [LARGE SCALE GENOMIC DNA]</scope>
    <source>
        <strain evidence="14 15">San Diego</strain>
    </source>
</reference>
<comment type="similarity">
    <text evidence="2 12">Belongs to the amiloride-sensitive sodium channel (TC 1.A.6) family.</text>
</comment>
<evidence type="ECO:0000256" key="2">
    <source>
        <dbReference type="ARBA" id="ARBA00007193"/>
    </source>
</evidence>
<dbReference type="GO" id="GO:0015280">
    <property type="term" value="F:ligand-gated sodium channel activity"/>
    <property type="evidence" value="ECO:0007669"/>
    <property type="project" value="TreeGrafter"/>
</dbReference>
<dbReference type="PANTHER" id="PTHR11690:SF248">
    <property type="entry name" value="PICKPOCKET 17, ISOFORM A"/>
    <property type="match status" value="1"/>
</dbReference>
<keyword evidence="10 12" id="KW-0739">Sodium transport</keyword>
<evidence type="ECO:0000256" key="5">
    <source>
        <dbReference type="ARBA" id="ARBA00022692"/>
    </source>
</evidence>
<evidence type="ECO:0000256" key="11">
    <source>
        <dbReference type="ARBA" id="ARBA00023303"/>
    </source>
</evidence>
<keyword evidence="4 12" id="KW-0894">Sodium channel</keyword>
<evidence type="ECO:0000256" key="4">
    <source>
        <dbReference type="ARBA" id="ARBA00022461"/>
    </source>
</evidence>
<keyword evidence="5 12" id="KW-0812">Transmembrane</keyword>
<proteinExistence type="inferred from homology"/>
<evidence type="ECO:0000313" key="15">
    <source>
        <dbReference type="Proteomes" id="UP000318571"/>
    </source>
</evidence>
<evidence type="ECO:0000256" key="1">
    <source>
        <dbReference type="ARBA" id="ARBA00004141"/>
    </source>
</evidence>
<name>A0A553PLZ2_TIGCA</name>
<dbReference type="Pfam" id="PF00858">
    <property type="entry name" value="ASC"/>
    <property type="match status" value="1"/>
</dbReference>
<dbReference type="Proteomes" id="UP000318571">
    <property type="component" value="Chromosome 11"/>
</dbReference>
<evidence type="ECO:0000256" key="3">
    <source>
        <dbReference type="ARBA" id="ARBA00022448"/>
    </source>
</evidence>
<keyword evidence="11 12" id="KW-0407">Ion channel</keyword>
<protein>
    <submittedName>
        <fullName evidence="14">Uncharacterized protein</fullName>
    </submittedName>
</protein>
<keyword evidence="7" id="KW-0915">Sodium</keyword>
<dbReference type="GO" id="GO:0005886">
    <property type="term" value="C:plasma membrane"/>
    <property type="evidence" value="ECO:0007669"/>
    <property type="project" value="TreeGrafter"/>
</dbReference>